<dbReference type="InterPro" id="IPR005828">
    <property type="entry name" value="MFS_sugar_transport-like"/>
</dbReference>
<organism evidence="8 9">
    <name type="scientific">Zophobas morio</name>
    <dbReference type="NCBI Taxonomy" id="2755281"/>
    <lineage>
        <taxon>Eukaryota</taxon>
        <taxon>Metazoa</taxon>
        <taxon>Ecdysozoa</taxon>
        <taxon>Arthropoda</taxon>
        <taxon>Hexapoda</taxon>
        <taxon>Insecta</taxon>
        <taxon>Pterygota</taxon>
        <taxon>Neoptera</taxon>
        <taxon>Endopterygota</taxon>
        <taxon>Coleoptera</taxon>
        <taxon>Polyphaga</taxon>
        <taxon>Cucujiformia</taxon>
        <taxon>Tenebrionidae</taxon>
        <taxon>Zophobas</taxon>
    </lineage>
</organism>
<feature type="transmembrane region" description="Helical" evidence="5">
    <location>
        <begin position="189"/>
        <end position="212"/>
    </location>
</feature>
<dbReference type="InterPro" id="IPR036259">
    <property type="entry name" value="MFS_trans_sf"/>
</dbReference>
<dbReference type="PANTHER" id="PTHR24064">
    <property type="entry name" value="SOLUTE CARRIER FAMILY 22 MEMBER"/>
    <property type="match status" value="1"/>
</dbReference>
<feature type="transmembrane region" description="Helical" evidence="5">
    <location>
        <begin position="218"/>
        <end position="236"/>
    </location>
</feature>
<evidence type="ECO:0000313" key="8">
    <source>
        <dbReference type="EMBL" id="KAJ3666216.1"/>
    </source>
</evidence>
<dbReference type="CDD" id="cd17317">
    <property type="entry name" value="MFS_SLC22"/>
    <property type="match status" value="1"/>
</dbReference>
<keyword evidence="4 5" id="KW-0472">Membrane</keyword>
<dbReference type="Pfam" id="PF00083">
    <property type="entry name" value="Sugar_tr"/>
    <property type="match status" value="1"/>
</dbReference>
<gene>
    <name evidence="8" type="ORF">Zmor_001669</name>
</gene>
<evidence type="ECO:0000256" key="4">
    <source>
        <dbReference type="ARBA" id="ARBA00023136"/>
    </source>
</evidence>
<dbReference type="Gene3D" id="1.20.1250.20">
    <property type="entry name" value="MFS general substrate transporter like domains"/>
    <property type="match status" value="1"/>
</dbReference>
<feature type="transmembrane region" description="Helical" evidence="5">
    <location>
        <begin position="422"/>
        <end position="444"/>
    </location>
</feature>
<protein>
    <recommendedName>
        <fullName evidence="7">Major facilitator superfamily (MFS) profile domain-containing protein</fullName>
    </recommendedName>
</protein>
<comment type="subcellular location">
    <subcellularLocation>
        <location evidence="1">Membrane</location>
        <topology evidence="1">Multi-pass membrane protein</topology>
    </subcellularLocation>
</comment>
<proteinExistence type="predicted"/>
<evidence type="ECO:0000259" key="7">
    <source>
        <dbReference type="PROSITE" id="PS50850"/>
    </source>
</evidence>
<feature type="transmembrane region" description="Helical" evidence="5">
    <location>
        <begin position="133"/>
        <end position="155"/>
    </location>
</feature>
<feature type="transmembrane region" description="Helical" evidence="5">
    <location>
        <begin position="390"/>
        <end position="410"/>
    </location>
</feature>
<dbReference type="PROSITE" id="PS50850">
    <property type="entry name" value="MFS"/>
    <property type="match status" value="1"/>
</dbReference>
<dbReference type="SUPFAM" id="SSF103473">
    <property type="entry name" value="MFS general substrate transporter"/>
    <property type="match status" value="1"/>
</dbReference>
<evidence type="ECO:0000256" key="1">
    <source>
        <dbReference type="ARBA" id="ARBA00004141"/>
    </source>
</evidence>
<keyword evidence="3 5" id="KW-1133">Transmembrane helix</keyword>
<feature type="transmembrane region" description="Helical" evidence="5">
    <location>
        <begin position="450"/>
        <end position="470"/>
    </location>
</feature>
<name>A0AA38MT04_9CUCU</name>
<evidence type="ECO:0000256" key="5">
    <source>
        <dbReference type="SAM" id="Phobius"/>
    </source>
</evidence>
<comment type="caution">
    <text evidence="8">The sequence shown here is derived from an EMBL/GenBank/DDBJ whole genome shotgun (WGS) entry which is preliminary data.</text>
</comment>
<dbReference type="GO" id="GO:0022857">
    <property type="term" value="F:transmembrane transporter activity"/>
    <property type="evidence" value="ECO:0007669"/>
    <property type="project" value="InterPro"/>
</dbReference>
<dbReference type="GO" id="GO:0016020">
    <property type="term" value="C:membrane"/>
    <property type="evidence" value="ECO:0007669"/>
    <property type="project" value="UniProtKB-SubCell"/>
</dbReference>
<sequence>MALLKFPIAWFQLSIIFLAPPTQFWCKSDTPTDNSTLEWLKNAQHSHPLLRHEGLNSGFCHSIGAENETAALCEDGYSYNTTVFHSTIITEWDLVCDNKRLVDVSQITLMFGVLIGNIMFGIMADRHGRKKTLIVCIVLQSLFGIAASRIPWYWGFVVTRLLLAVANGGTIVVSFVMCMEVVGGPWRSIVPILYQIPYGFGNSIMAGLAYLYRDWRDLHLALSLLSSFYILYLWLIPESPRWLLVTGKKTEATEILQKAAKCNKVDSEKVQVAINEFSSDVNKDTKPRMSALFATPELAKRNVLLCVNWLIAGVTFYAFSQYAGKVGSNLYFTAAISGFVAFPGTLLCVFVVRRFGRRLTIASAHILTAACFFGILGVPLGVYEQDWPRVVIAGIGIVGLSISMPALYLFTGELFPTTVRNAGVGTSVMFSRIGSMIAPLVIAIQDFSPTLPLILLGIGAILETFLILLLPETKGLPLPDTIDDLDFKVNKVNEGNEMNRCYISLPTILKDTSLDITKI</sequence>
<dbReference type="InterPro" id="IPR020846">
    <property type="entry name" value="MFS_dom"/>
</dbReference>
<accession>A0AA38MT04</accession>
<feature type="transmembrane region" description="Helical" evidence="5">
    <location>
        <begin position="359"/>
        <end position="378"/>
    </location>
</feature>
<dbReference type="Proteomes" id="UP001168821">
    <property type="component" value="Unassembled WGS sequence"/>
</dbReference>
<dbReference type="AlphaFoldDB" id="A0AA38MT04"/>
<evidence type="ECO:0000256" key="3">
    <source>
        <dbReference type="ARBA" id="ARBA00022989"/>
    </source>
</evidence>
<evidence type="ECO:0000256" key="2">
    <source>
        <dbReference type="ARBA" id="ARBA00022692"/>
    </source>
</evidence>
<feature type="transmembrane region" description="Helical" evidence="5">
    <location>
        <begin position="303"/>
        <end position="324"/>
    </location>
</feature>
<evidence type="ECO:0000313" key="9">
    <source>
        <dbReference type="Proteomes" id="UP001168821"/>
    </source>
</evidence>
<evidence type="ECO:0000256" key="6">
    <source>
        <dbReference type="SAM" id="SignalP"/>
    </source>
</evidence>
<feature type="domain" description="Major facilitator superfamily (MFS) profile" evidence="7">
    <location>
        <begin position="1"/>
        <end position="474"/>
    </location>
</feature>
<feature type="transmembrane region" description="Helical" evidence="5">
    <location>
        <begin position="161"/>
        <end position="182"/>
    </location>
</feature>
<feature type="signal peptide" evidence="6">
    <location>
        <begin position="1"/>
        <end position="26"/>
    </location>
</feature>
<keyword evidence="2 5" id="KW-0812">Transmembrane</keyword>
<feature type="chain" id="PRO_5041415591" description="Major facilitator superfamily (MFS) profile domain-containing protein" evidence="6">
    <location>
        <begin position="27"/>
        <end position="519"/>
    </location>
</feature>
<feature type="transmembrane region" description="Helical" evidence="5">
    <location>
        <begin position="330"/>
        <end position="352"/>
    </location>
</feature>
<keyword evidence="6" id="KW-0732">Signal</keyword>
<dbReference type="EMBL" id="JALNTZ010000001">
    <property type="protein sequence ID" value="KAJ3666216.1"/>
    <property type="molecule type" value="Genomic_DNA"/>
</dbReference>
<feature type="transmembrane region" description="Helical" evidence="5">
    <location>
        <begin position="107"/>
        <end position="124"/>
    </location>
</feature>
<keyword evidence="9" id="KW-1185">Reference proteome</keyword>
<reference evidence="8" key="1">
    <citation type="journal article" date="2023" name="G3 (Bethesda)">
        <title>Whole genome assemblies of Zophobas morio and Tenebrio molitor.</title>
        <authorList>
            <person name="Kaur S."/>
            <person name="Stinson S.A."/>
            <person name="diCenzo G.C."/>
        </authorList>
    </citation>
    <scope>NUCLEOTIDE SEQUENCE</scope>
    <source>
        <strain evidence="8">QUZm001</strain>
    </source>
</reference>